<proteinExistence type="predicted"/>
<comment type="caution">
    <text evidence="1">The sequence shown here is derived from an EMBL/GenBank/DDBJ whole genome shotgun (WGS) entry which is preliminary data.</text>
</comment>
<dbReference type="EMBL" id="JBEAFC010000001">
    <property type="protein sequence ID" value="KAL1569725.1"/>
    <property type="molecule type" value="Genomic_DNA"/>
</dbReference>
<dbReference type="AlphaFoldDB" id="A0ABD1IM19"/>
<organism evidence="1 2">
    <name type="scientific">Salvia divinorum</name>
    <name type="common">Maria pastora</name>
    <name type="synonym">Diviner's sage</name>
    <dbReference type="NCBI Taxonomy" id="28513"/>
    <lineage>
        <taxon>Eukaryota</taxon>
        <taxon>Viridiplantae</taxon>
        <taxon>Streptophyta</taxon>
        <taxon>Embryophyta</taxon>
        <taxon>Tracheophyta</taxon>
        <taxon>Spermatophyta</taxon>
        <taxon>Magnoliopsida</taxon>
        <taxon>eudicotyledons</taxon>
        <taxon>Gunneridae</taxon>
        <taxon>Pentapetalae</taxon>
        <taxon>asterids</taxon>
        <taxon>lamiids</taxon>
        <taxon>Lamiales</taxon>
        <taxon>Lamiaceae</taxon>
        <taxon>Nepetoideae</taxon>
        <taxon>Mentheae</taxon>
        <taxon>Salviinae</taxon>
        <taxon>Salvia</taxon>
        <taxon>Salvia subgen. Calosphace</taxon>
    </lineage>
</organism>
<dbReference type="Proteomes" id="UP001567538">
    <property type="component" value="Unassembled WGS sequence"/>
</dbReference>
<reference evidence="1 2" key="1">
    <citation type="submission" date="2024-06" db="EMBL/GenBank/DDBJ databases">
        <title>A chromosome level genome sequence of Diviner's sage (Salvia divinorum).</title>
        <authorList>
            <person name="Ford S.A."/>
            <person name="Ro D.-K."/>
            <person name="Ness R.W."/>
            <person name="Phillips M.A."/>
        </authorList>
    </citation>
    <scope>NUCLEOTIDE SEQUENCE [LARGE SCALE GENOMIC DNA]</scope>
    <source>
        <strain evidence="1">SAF-2024a</strain>
        <tissue evidence="1">Leaf</tissue>
    </source>
</reference>
<protein>
    <submittedName>
        <fullName evidence="1">Zinc finger protein 4-like</fullName>
    </submittedName>
</protein>
<gene>
    <name evidence="1" type="ORF">AAHA92_01167</name>
</gene>
<evidence type="ECO:0000313" key="2">
    <source>
        <dbReference type="Proteomes" id="UP001567538"/>
    </source>
</evidence>
<sequence length="117" mass="13153">MGVFFDRYAGLASLPLHGSPFKCLGIKSHASMHHQFMPPVRPPEHSRITPRFGDAYLFQPIYMEQEEDGTHLLWPGSFSADMSSPSNFVHDATSHVTYLEKTEAFASESTPDLTLRL</sequence>
<name>A0ABD1IM19_SALDI</name>
<evidence type="ECO:0000313" key="1">
    <source>
        <dbReference type="EMBL" id="KAL1569725.1"/>
    </source>
</evidence>
<accession>A0ABD1IM19</accession>
<keyword evidence="2" id="KW-1185">Reference proteome</keyword>